<dbReference type="NCBIfam" id="NF041384">
    <property type="entry name" value="YHS_seleno_dom"/>
    <property type="match status" value="1"/>
</dbReference>
<organism evidence="1 2">
    <name type="scientific">Roseomonas fluvialis</name>
    <dbReference type="NCBI Taxonomy" id="1750527"/>
    <lineage>
        <taxon>Bacteria</taxon>
        <taxon>Pseudomonadati</taxon>
        <taxon>Pseudomonadota</taxon>
        <taxon>Alphaproteobacteria</taxon>
        <taxon>Acetobacterales</taxon>
        <taxon>Roseomonadaceae</taxon>
        <taxon>Roseomonas</taxon>
    </lineage>
</organism>
<keyword evidence="2" id="KW-1185">Reference proteome</keyword>
<sequence>MAMRARGSVSGTTPARARGTVGSLARRRLCQGAVALMCGRPDRLRAQAMPLAIRGYDTVAYFTLARPTPGLPAHAFDWDEHRYQFATAAHLDLFRAEPARYAPYFANYCAMALTRGEIDEPNPEYWLVSDGRLYLFGKPIGPALFQAALTDNVERAERHRASLRLR</sequence>
<dbReference type="EMBL" id="AP025637">
    <property type="protein sequence ID" value="BDG73301.1"/>
    <property type="molecule type" value="Genomic_DNA"/>
</dbReference>
<evidence type="ECO:0000313" key="1">
    <source>
        <dbReference type="EMBL" id="BDG73301.1"/>
    </source>
</evidence>
<dbReference type="Proteomes" id="UP000831327">
    <property type="component" value="Chromosome"/>
</dbReference>
<proteinExistence type="predicted"/>
<evidence type="ECO:0000313" key="2">
    <source>
        <dbReference type="Proteomes" id="UP000831327"/>
    </source>
</evidence>
<reference evidence="1 2" key="1">
    <citation type="journal article" date="2016" name="Microbes Environ.">
        <title>Phylogenetically diverse aerobic anoxygenic phototrophic bacteria isolated from epilithic biofilms in Tama river, Japan.</title>
        <authorList>
            <person name="Hirose S."/>
            <person name="Matsuura K."/>
            <person name="Haruta S."/>
        </authorList>
    </citation>
    <scope>NUCLEOTIDE SEQUENCE [LARGE SCALE GENOMIC DNA]</scope>
    <source>
        <strain evidence="1 2">S08</strain>
    </source>
</reference>
<protein>
    <recommendedName>
        <fullName evidence="3">YHS domain-containing protein</fullName>
    </recommendedName>
</protein>
<accession>A0ABN6P496</accession>
<evidence type="ECO:0008006" key="3">
    <source>
        <dbReference type="Google" id="ProtNLM"/>
    </source>
</evidence>
<name>A0ABN6P496_9PROT</name>
<gene>
    <name evidence="1" type="ORF">Rmf_32300</name>
</gene>